<dbReference type="eggNOG" id="ENOG5033I86">
    <property type="taxonomic scope" value="Bacteria"/>
</dbReference>
<gene>
    <name evidence="1" type="ORF">BD94_0942</name>
</gene>
<sequence length="96" mass="10914">MSQKFVECGQHGKQEMALICTHLAHSVSGDTPLGFHEHDEGDMGRPDAWCDQCNMVLDKAETEDELDEWFTSCDHKIVCVNCWDEVKIQNINTSDE</sequence>
<dbReference type="KEGG" id="eao:BD94_0942"/>
<proteinExistence type="predicted"/>
<reference evidence="1" key="1">
    <citation type="journal article" date="2013" name="Lancet">
        <title>First case of E anophelis outbreak in an intensive-care unit.</title>
        <authorList>
            <person name="Teo J."/>
            <person name="Tan S.Y."/>
            <person name="Tay M."/>
            <person name="Ding Y."/>
            <person name="Kjelleberg S."/>
            <person name="Givskov M."/>
            <person name="Lin R.T."/>
            <person name="Yang L."/>
        </authorList>
    </citation>
    <scope>NUCLEOTIDE SEQUENCE [LARGE SCALE GENOMIC DNA]</scope>
    <source>
        <strain evidence="1">NUHP1</strain>
    </source>
</reference>
<protein>
    <submittedName>
        <fullName evidence="1">Uncharacterized protein</fullName>
    </submittedName>
</protein>
<name>A0A077EB98_9FLAO</name>
<evidence type="ECO:0000313" key="2">
    <source>
        <dbReference type="Proteomes" id="UP000028933"/>
    </source>
</evidence>
<accession>A0A077EB98</accession>
<reference evidence="1" key="2">
    <citation type="journal article" date="2015" name="Genome Biol. Evol.">
        <title>Complete Genome Sequence and Transcriptomic Analysis of the Novel Pathogen Elizabethkingia anophelis in Response to Oxidative Stress.</title>
        <authorList>
            <person name="Li Y."/>
            <person name="Liu Y."/>
            <person name="Chew S.C."/>
            <person name="Tay M."/>
            <person name="Salido M.M."/>
            <person name="Teo J."/>
            <person name="Lauro F.M."/>
            <person name="Givskov M."/>
            <person name="Yang L."/>
        </authorList>
    </citation>
    <scope>NUCLEOTIDE SEQUENCE</scope>
    <source>
        <strain evidence="1">NUHP1</strain>
    </source>
</reference>
<dbReference type="AlphaFoldDB" id="A0A077EB98"/>
<dbReference type="HOGENOM" id="CLU_2358242_0_0_10"/>
<evidence type="ECO:0000313" key="1">
    <source>
        <dbReference type="EMBL" id="AIL44717.1"/>
    </source>
</evidence>
<dbReference type="Proteomes" id="UP000028933">
    <property type="component" value="Chromosome"/>
</dbReference>
<dbReference type="EMBL" id="CP007547">
    <property type="protein sequence ID" value="AIL44717.1"/>
    <property type="molecule type" value="Genomic_DNA"/>
</dbReference>
<organism evidence="1 2">
    <name type="scientific">Elizabethkingia anophelis NUHP1</name>
    <dbReference type="NCBI Taxonomy" id="1338011"/>
    <lineage>
        <taxon>Bacteria</taxon>
        <taxon>Pseudomonadati</taxon>
        <taxon>Bacteroidota</taxon>
        <taxon>Flavobacteriia</taxon>
        <taxon>Flavobacteriales</taxon>
        <taxon>Weeksellaceae</taxon>
        <taxon>Elizabethkingia</taxon>
    </lineage>
</organism>
<dbReference type="STRING" id="1338011.BD94_0942"/>